<dbReference type="Pfam" id="PF02384">
    <property type="entry name" value="N6_Mtase"/>
    <property type="match status" value="1"/>
</dbReference>
<dbReference type="PRINTS" id="PR00507">
    <property type="entry name" value="N12N6MTFRASE"/>
</dbReference>
<dbReference type="GO" id="GO:0009007">
    <property type="term" value="F:site-specific DNA-methyltransferase (adenine-specific) activity"/>
    <property type="evidence" value="ECO:0007669"/>
    <property type="project" value="UniProtKB-EC"/>
</dbReference>
<evidence type="ECO:0000313" key="13">
    <source>
        <dbReference type="Proteomes" id="UP000249467"/>
    </source>
</evidence>
<feature type="domain" description="N6 adenine-specific DNA methyltransferase N-terminal" evidence="11">
    <location>
        <begin position="7"/>
        <end position="98"/>
    </location>
</feature>
<comment type="caution">
    <text evidence="12">The sequence shown here is derived from an EMBL/GenBank/DDBJ whole genome shotgun (WGS) entry which is preliminary data.</text>
</comment>
<name>A0A2W4W5W2_9CYAN</name>
<keyword evidence="8" id="KW-0175">Coiled coil</keyword>
<evidence type="ECO:0000256" key="8">
    <source>
        <dbReference type="SAM" id="Coils"/>
    </source>
</evidence>
<dbReference type="InterPro" id="IPR038333">
    <property type="entry name" value="T1MK-like_N_sf"/>
</dbReference>
<accession>A0A2W4W5W2</accession>
<reference evidence="12 13" key="1">
    <citation type="submission" date="2018-04" db="EMBL/GenBank/DDBJ databases">
        <authorList>
            <person name="Go L.Y."/>
            <person name="Mitchell J.A."/>
        </authorList>
    </citation>
    <scope>NUCLEOTIDE SEQUENCE [LARGE SCALE GENOMIC DNA]</scope>
    <source>
        <strain evidence="12">ULC066bin1</strain>
    </source>
</reference>
<dbReference type="Proteomes" id="UP000249467">
    <property type="component" value="Unassembled WGS sequence"/>
</dbReference>
<evidence type="ECO:0000256" key="6">
    <source>
        <dbReference type="ARBA" id="ARBA00022747"/>
    </source>
</evidence>
<reference evidence="12 13" key="2">
    <citation type="submission" date="2018-06" db="EMBL/GenBank/DDBJ databases">
        <title>Metagenomic assembly of (sub)arctic Cyanobacteria and their associated microbiome from non-axenic cultures.</title>
        <authorList>
            <person name="Baurain D."/>
        </authorList>
    </citation>
    <scope>NUCLEOTIDE SEQUENCE [LARGE SCALE GENOMIC DNA]</scope>
    <source>
        <strain evidence="12">ULC066bin1</strain>
    </source>
</reference>
<dbReference type="PANTHER" id="PTHR42933:SF3">
    <property type="entry name" value="TYPE I RESTRICTION ENZYME MJAVIII METHYLASE SUBUNIT"/>
    <property type="match status" value="1"/>
</dbReference>
<dbReference type="Gene3D" id="1.20.1260.30">
    <property type="match status" value="1"/>
</dbReference>
<feature type="domain" description="DNA methylase adenine-specific" evidence="10">
    <location>
        <begin position="159"/>
        <end position="451"/>
    </location>
</feature>
<evidence type="ECO:0000259" key="11">
    <source>
        <dbReference type="Pfam" id="PF12161"/>
    </source>
</evidence>
<dbReference type="EC" id="2.1.1.72" evidence="2"/>
<protein>
    <recommendedName>
        <fullName evidence="2">site-specific DNA-methyltransferase (adenine-specific)</fullName>
        <ecNumber evidence="2">2.1.1.72</ecNumber>
    </recommendedName>
</protein>
<dbReference type="AlphaFoldDB" id="A0A2W4W5W2"/>
<keyword evidence="3 12" id="KW-0489">Methyltransferase</keyword>
<evidence type="ECO:0000256" key="2">
    <source>
        <dbReference type="ARBA" id="ARBA00011900"/>
    </source>
</evidence>
<evidence type="ECO:0000256" key="9">
    <source>
        <dbReference type="SAM" id="MobiDB-lite"/>
    </source>
</evidence>
<dbReference type="InterPro" id="IPR022749">
    <property type="entry name" value="D12N6_MeTrfase_N"/>
</dbReference>
<dbReference type="GO" id="GO:0008170">
    <property type="term" value="F:N-methyltransferase activity"/>
    <property type="evidence" value="ECO:0007669"/>
    <property type="project" value="InterPro"/>
</dbReference>
<feature type="compositionally biased region" description="Basic and acidic residues" evidence="9">
    <location>
        <begin position="100"/>
        <end position="115"/>
    </location>
</feature>
<dbReference type="Pfam" id="PF12161">
    <property type="entry name" value="HsdM_N"/>
    <property type="match status" value="1"/>
</dbReference>
<sequence length="589" mass="68007">MLTSSELKSQVDDIWDRLWSAGLSLPTDSIEQFSYLLFLKRLDDGENKREKDAKRRNQIFEPKIPTELRWSHWRNFEGAAILKHVRDEVFPWLRSLGNPKDKDKDTEAADSKTLEGSDNEQPLSSFVLYMQNAEFKISKAATLIEVCKIIDRMNIAEQNQDVQGDLYEYLLNKLSSAGRNGQFRTPRHIIRMMVEMIDPQPKERIGDLAAGTCGFLVNAYEYILEKHTNPEGLYDAEGNKHPIGDLLSDAERKFLKTEALTAYDNDAGMTMLRIGSMNLMLHGIEHPRFFLMDTLSKNFEAEKFLDVVLMNPPFTGKMDSDVNPALPDKCKKTELLFLYQILRSLEMGGRCAVIVPDGVMFGSSKQHQDIRKKLLEENRLDGVVSMPSGVFKPYAGVSTAVLMFTRGATSDRIWFYDMDHDGFSLDDKRQAVSENDIPNILECWKRRFDDDFNAQRERRKLEIKELLKPLKSQRLDLERDIHRLKFEDAIAPEDDDLPRLALESAEQNLKELSEKIAPLQNEINRLNRQFWVDRALVKSNKYDLSASRYRVVEQDEVFYELPEITTGRMLKLESFIAAEVRELEQLLES</sequence>
<proteinExistence type="inferred from homology"/>
<keyword evidence="4" id="KW-0808">Transferase</keyword>
<evidence type="ECO:0000259" key="10">
    <source>
        <dbReference type="Pfam" id="PF02384"/>
    </source>
</evidence>
<evidence type="ECO:0000256" key="1">
    <source>
        <dbReference type="ARBA" id="ARBA00006594"/>
    </source>
</evidence>
<evidence type="ECO:0000256" key="3">
    <source>
        <dbReference type="ARBA" id="ARBA00022603"/>
    </source>
</evidence>
<feature type="region of interest" description="Disordered" evidence="9">
    <location>
        <begin position="100"/>
        <end position="119"/>
    </location>
</feature>
<comment type="similarity">
    <text evidence="1">Belongs to the N(4)/N(6)-methyltransferase family.</text>
</comment>
<evidence type="ECO:0000256" key="5">
    <source>
        <dbReference type="ARBA" id="ARBA00022691"/>
    </source>
</evidence>
<evidence type="ECO:0000313" key="12">
    <source>
        <dbReference type="EMBL" id="PZO39852.1"/>
    </source>
</evidence>
<dbReference type="InterPro" id="IPR029063">
    <property type="entry name" value="SAM-dependent_MTases_sf"/>
</dbReference>
<dbReference type="InterPro" id="IPR003356">
    <property type="entry name" value="DNA_methylase_A-5"/>
</dbReference>
<dbReference type="InterPro" id="IPR051537">
    <property type="entry name" value="DNA_Adenine_Mtase"/>
</dbReference>
<dbReference type="Gene3D" id="3.40.50.150">
    <property type="entry name" value="Vaccinia Virus protein VP39"/>
    <property type="match status" value="1"/>
</dbReference>
<feature type="coiled-coil region" evidence="8">
    <location>
        <begin position="502"/>
        <end position="529"/>
    </location>
</feature>
<dbReference type="PANTHER" id="PTHR42933">
    <property type="entry name" value="SLR6095 PROTEIN"/>
    <property type="match status" value="1"/>
</dbReference>
<keyword evidence="6" id="KW-0680">Restriction system</keyword>
<dbReference type="GO" id="GO:0032259">
    <property type="term" value="P:methylation"/>
    <property type="evidence" value="ECO:0007669"/>
    <property type="project" value="UniProtKB-KW"/>
</dbReference>
<dbReference type="GO" id="GO:0003677">
    <property type="term" value="F:DNA binding"/>
    <property type="evidence" value="ECO:0007669"/>
    <property type="project" value="InterPro"/>
</dbReference>
<organism evidence="12 13">
    <name type="scientific">Pseudanabaena frigida</name>
    <dbReference type="NCBI Taxonomy" id="945775"/>
    <lineage>
        <taxon>Bacteria</taxon>
        <taxon>Bacillati</taxon>
        <taxon>Cyanobacteriota</taxon>
        <taxon>Cyanophyceae</taxon>
        <taxon>Pseudanabaenales</taxon>
        <taxon>Pseudanabaenaceae</taxon>
        <taxon>Pseudanabaena</taxon>
    </lineage>
</organism>
<dbReference type="GO" id="GO:0009307">
    <property type="term" value="P:DNA restriction-modification system"/>
    <property type="evidence" value="ECO:0007669"/>
    <property type="project" value="UniProtKB-KW"/>
</dbReference>
<dbReference type="SUPFAM" id="SSF53335">
    <property type="entry name" value="S-adenosyl-L-methionine-dependent methyltransferases"/>
    <property type="match status" value="1"/>
</dbReference>
<evidence type="ECO:0000256" key="7">
    <source>
        <dbReference type="ARBA" id="ARBA00047942"/>
    </source>
</evidence>
<evidence type="ECO:0000256" key="4">
    <source>
        <dbReference type="ARBA" id="ARBA00022679"/>
    </source>
</evidence>
<keyword evidence="5" id="KW-0949">S-adenosyl-L-methionine</keyword>
<comment type="catalytic activity">
    <reaction evidence="7">
        <text>a 2'-deoxyadenosine in DNA + S-adenosyl-L-methionine = an N(6)-methyl-2'-deoxyadenosine in DNA + S-adenosyl-L-homocysteine + H(+)</text>
        <dbReference type="Rhea" id="RHEA:15197"/>
        <dbReference type="Rhea" id="RHEA-COMP:12418"/>
        <dbReference type="Rhea" id="RHEA-COMP:12419"/>
        <dbReference type="ChEBI" id="CHEBI:15378"/>
        <dbReference type="ChEBI" id="CHEBI:57856"/>
        <dbReference type="ChEBI" id="CHEBI:59789"/>
        <dbReference type="ChEBI" id="CHEBI:90615"/>
        <dbReference type="ChEBI" id="CHEBI:90616"/>
        <dbReference type="EC" id="2.1.1.72"/>
    </reaction>
</comment>
<gene>
    <name evidence="12" type="ORF">DCF19_13270</name>
</gene>
<dbReference type="EMBL" id="QBML01000016">
    <property type="protein sequence ID" value="PZO39852.1"/>
    <property type="molecule type" value="Genomic_DNA"/>
</dbReference>